<evidence type="ECO:0000256" key="1">
    <source>
        <dbReference type="ARBA" id="ARBA00001946"/>
    </source>
</evidence>
<comment type="caution">
    <text evidence="10">Lacks conserved residue(s) required for the propagation of feature annotation.</text>
</comment>
<keyword evidence="7 10" id="KW-0067">ATP-binding</keyword>
<evidence type="ECO:0000256" key="8">
    <source>
        <dbReference type="ARBA" id="ARBA00022842"/>
    </source>
</evidence>
<dbReference type="EC" id="2.5.1.75" evidence="10"/>
<sequence length="311" mass="34668">MTEITPRPPAIFIMGPTASGKTELAIALRQRLHVELISVDSALIYRGMDIGTAKPSAGELAQAPHRLIDIRDPAQTYSAADFRADALKEMADITSAGRIPLLVGGTMLYYKALLAGLSPLPPADPSVRECIEQQAVEQGWKALHRQLQEIDPVAALRIHPNDPQRLSRALEVFFISGKTLTEMIKISGESLPYHVHQFAIAPSSRALIHQRIELRYQQMLAAGFEAEARALFARDDLHIDLPSIRSVGYRQMWSYLSGEMSYDEMVYRGICATRQLAKRQMTWLRGWNSVHWLDSEKQGEALNAVIQVVSA</sequence>
<organism evidence="14">
    <name type="scientific">Serratia symbiotica SCt-VLC</name>
    <dbReference type="NCBI Taxonomy" id="1347341"/>
    <lineage>
        <taxon>Bacteria</taxon>
        <taxon>Pseudomonadati</taxon>
        <taxon>Pseudomonadota</taxon>
        <taxon>Gammaproteobacteria</taxon>
        <taxon>Enterobacterales</taxon>
        <taxon>Yersiniaceae</taxon>
        <taxon>Serratia</taxon>
        <taxon>Serratia symbiotica</taxon>
    </lineage>
</organism>
<dbReference type="GO" id="GO:0005524">
    <property type="term" value="F:ATP binding"/>
    <property type="evidence" value="ECO:0007669"/>
    <property type="project" value="UniProtKB-UniRule"/>
</dbReference>
<dbReference type="Pfam" id="PF01715">
    <property type="entry name" value="IPPT"/>
    <property type="match status" value="1"/>
</dbReference>
<proteinExistence type="inferred from homology"/>
<feature type="site" description="Interaction with substrate tRNA" evidence="10">
    <location>
        <position position="128"/>
    </location>
</feature>
<keyword evidence="4 10" id="KW-0808">Transferase</keyword>
<dbReference type="OrthoDB" id="9776390at2"/>
<evidence type="ECO:0000256" key="13">
    <source>
        <dbReference type="RuleBase" id="RU003785"/>
    </source>
</evidence>
<dbReference type="FunFam" id="1.10.20.140:FF:000001">
    <property type="entry name" value="tRNA dimethylallyltransferase"/>
    <property type="match status" value="1"/>
</dbReference>
<comment type="similarity">
    <text evidence="3 10 13">Belongs to the IPP transferase family.</text>
</comment>
<feature type="region of interest" description="Interaction with substrate tRNA" evidence="10">
    <location>
        <begin position="40"/>
        <end position="43"/>
    </location>
</feature>
<keyword evidence="8 10" id="KW-0460">Magnesium</keyword>
<dbReference type="NCBIfam" id="TIGR00174">
    <property type="entry name" value="miaA"/>
    <property type="match status" value="1"/>
</dbReference>
<feature type="binding site" evidence="10">
    <location>
        <begin position="15"/>
        <end position="22"/>
    </location>
    <ligand>
        <name>ATP</name>
        <dbReference type="ChEBI" id="CHEBI:30616"/>
    </ligand>
</feature>
<keyword evidence="5 10" id="KW-0819">tRNA processing</keyword>
<gene>
    <name evidence="10 14" type="primary">miaA</name>
    <name evidence="14" type="ORF">SCTVLC_0933</name>
</gene>
<reference evidence="14" key="2">
    <citation type="journal article" date="2014" name="Genome Biol. Evol.">
        <title>Settling down: the genome of Serratia symbiotica from the aphid Cinara tujafilina zooms in on the process of accommodation to a cooperative intracellular life.</title>
        <authorList>
            <person name="Manzano-Marin A."/>
            <person name="Latorre A."/>
        </authorList>
    </citation>
    <scope>NUCLEOTIDE SEQUENCE</scope>
    <source>
        <strain evidence="14">SCt-VLC</strain>
    </source>
</reference>
<feature type="region of interest" description="Interaction with substrate tRNA" evidence="10">
    <location>
        <begin position="164"/>
        <end position="168"/>
    </location>
</feature>
<dbReference type="InterPro" id="IPR018022">
    <property type="entry name" value="IPT"/>
</dbReference>
<dbReference type="PANTHER" id="PTHR11088">
    <property type="entry name" value="TRNA DIMETHYLALLYLTRANSFERASE"/>
    <property type="match status" value="1"/>
</dbReference>
<protein>
    <recommendedName>
        <fullName evidence="10">tRNA dimethylallyltransferase</fullName>
        <ecNumber evidence="10">2.5.1.75</ecNumber>
    </recommendedName>
    <alternativeName>
        <fullName evidence="10">Dimethylallyl diphosphate:tRNA dimethylallyltransferase</fullName>
        <shortName evidence="10">DMAPP:tRNA dimethylallyltransferase</shortName>
        <shortName evidence="10">DMATase</shortName>
    </alternativeName>
    <alternativeName>
        <fullName evidence="10">Isopentenyl-diphosphate:tRNA isopentenyltransferase</fullName>
        <shortName evidence="10">IPP transferase</shortName>
        <shortName evidence="10">IPPT</shortName>
        <shortName evidence="10">IPTase</shortName>
    </alternativeName>
</protein>
<name>A0A068RAB2_9GAMM</name>
<dbReference type="InterPro" id="IPR027417">
    <property type="entry name" value="P-loop_NTPase"/>
</dbReference>
<evidence type="ECO:0000256" key="11">
    <source>
        <dbReference type="RuleBase" id="RU003783"/>
    </source>
</evidence>
<dbReference type="GO" id="GO:0006400">
    <property type="term" value="P:tRNA modification"/>
    <property type="evidence" value="ECO:0007669"/>
    <property type="project" value="TreeGrafter"/>
</dbReference>
<comment type="subunit">
    <text evidence="10">Monomer.</text>
</comment>
<evidence type="ECO:0000256" key="4">
    <source>
        <dbReference type="ARBA" id="ARBA00022679"/>
    </source>
</evidence>
<evidence type="ECO:0000256" key="12">
    <source>
        <dbReference type="RuleBase" id="RU003784"/>
    </source>
</evidence>
<dbReference type="GO" id="GO:0052381">
    <property type="term" value="F:tRNA dimethylallyltransferase activity"/>
    <property type="evidence" value="ECO:0007669"/>
    <property type="project" value="UniProtKB-UniRule"/>
</dbReference>
<feature type="binding site" evidence="10">
    <location>
        <begin position="17"/>
        <end position="22"/>
    </location>
    <ligand>
        <name>substrate</name>
    </ligand>
</feature>
<evidence type="ECO:0000256" key="9">
    <source>
        <dbReference type="ARBA" id="ARBA00049563"/>
    </source>
</evidence>
<dbReference type="EMBL" id="FR904232">
    <property type="protein sequence ID" value="CDG47677.1"/>
    <property type="molecule type" value="Genomic_DNA"/>
</dbReference>
<dbReference type="HAMAP" id="MF_00185">
    <property type="entry name" value="IPP_trans"/>
    <property type="match status" value="1"/>
</dbReference>
<evidence type="ECO:0000256" key="2">
    <source>
        <dbReference type="ARBA" id="ARBA00003213"/>
    </source>
</evidence>
<comment type="cofactor">
    <cofactor evidence="1 10">
        <name>Mg(2+)</name>
        <dbReference type="ChEBI" id="CHEBI:18420"/>
    </cofactor>
</comment>
<evidence type="ECO:0000256" key="6">
    <source>
        <dbReference type="ARBA" id="ARBA00022741"/>
    </source>
</evidence>
<dbReference type="SUPFAM" id="SSF52540">
    <property type="entry name" value="P-loop containing nucleoside triphosphate hydrolases"/>
    <property type="match status" value="1"/>
</dbReference>
<evidence type="ECO:0000256" key="3">
    <source>
        <dbReference type="ARBA" id="ARBA00005842"/>
    </source>
</evidence>
<keyword evidence="6 10" id="KW-0547">Nucleotide-binding</keyword>
<dbReference type="InterPro" id="IPR039657">
    <property type="entry name" value="Dimethylallyltransferase"/>
</dbReference>
<reference evidence="14" key="1">
    <citation type="submission" date="2013-06" db="EMBL/GenBank/DDBJ databases">
        <authorList>
            <person name="Mazano-Marin A."/>
        </authorList>
    </citation>
    <scope>NUCLEOTIDE SEQUENCE</scope>
    <source>
        <strain evidence="14">SCt-VLC</strain>
    </source>
</reference>
<evidence type="ECO:0000256" key="10">
    <source>
        <dbReference type="HAMAP-Rule" id="MF_00185"/>
    </source>
</evidence>
<evidence type="ECO:0000256" key="5">
    <source>
        <dbReference type="ARBA" id="ARBA00022694"/>
    </source>
</evidence>
<comment type="function">
    <text evidence="2 10 12">Catalyzes the transfer of a dimethylallyl group onto the adenine at position 37 in tRNAs that read codons beginning with uridine, leading to the formation of N6-(dimethylallyl)adenosine (i(6)A).</text>
</comment>
<dbReference type="RefSeq" id="WP_071837561.1">
    <property type="nucleotide sequence ID" value="NZ_FR904232.1"/>
</dbReference>
<accession>A0A068RAB2</accession>
<evidence type="ECO:0000256" key="7">
    <source>
        <dbReference type="ARBA" id="ARBA00022840"/>
    </source>
</evidence>
<feature type="site" description="Interaction with substrate tRNA" evidence="10">
    <location>
        <position position="106"/>
    </location>
</feature>
<dbReference type="Gene3D" id="1.10.20.140">
    <property type="match status" value="1"/>
</dbReference>
<dbReference type="Gene3D" id="3.40.50.300">
    <property type="entry name" value="P-loop containing nucleotide triphosphate hydrolases"/>
    <property type="match status" value="1"/>
</dbReference>
<dbReference type="PANTHER" id="PTHR11088:SF60">
    <property type="entry name" value="TRNA DIMETHYLALLYLTRANSFERASE"/>
    <property type="match status" value="1"/>
</dbReference>
<dbReference type="AlphaFoldDB" id="A0A068RAB2"/>
<evidence type="ECO:0000313" key="14">
    <source>
        <dbReference type="EMBL" id="CDG47677.1"/>
    </source>
</evidence>
<comment type="catalytic activity">
    <reaction evidence="9 10 11">
        <text>adenosine(37) in tRNA + dimethylallyl diphosphate = N(6)-dimethylallyladenosine(37) in tRNA + diphosphate</text>
        <dbReference type="Rhea" id="RHEA:26482"/>
        <dbReference type="Rhea" id="RHEA-COMP:10162"/>
        <dbReference type="Rhea" id="RHEA-COMP:10375"/>
        <dbReference type="ChEBI" id="CHEBI:33019"/>
        <dbReference type="ChEBI" id="CHEBI:57623"/>
        <dbReference type="ChEBI" id="CHEBI:74411"/>
        <dbReference type="ChEBI" id="CHEBI:74415"/>
        <dbReference type="EC" id="2.5.1.75"/>
    </reaction>
</comment>